<dbReference type="Pfam" id="PF21799">
    <property type="entry name" value="MurD-like_N"/>
    <property type="match status" value="1"/>
</dbReference>
<evidence type="ECO:0000256" key="14">
    <source>
        <dbReference type="ARBA" id="ARBA00030398"/>
    </source>
</evidence>
<dbReference type="InterPro" id="IPR013221">
    <property type="entry name" value="Mur_ligase_cen"/>
</dbReference>
<keyword evidence="8 17" id="KW-0436">Ligase</keyword>
<dbReference type="PANTHER" id="PTHR43692:SF1">
    <property type="entry name" value="UDP-N-ACETYLMURAMOYLALANINE--D-GLUTAMATE LIGASE"/>
    <property type="match status" value="1"/>
</dbReference>
<proteinExistence type="inferred from homology"/>
<comment type="pathway">
    <text evidence="3 17 18">Cell wall biogenesis; peptidoglycan biosynthesis.</text>
</comment>
<dbReference type="RefSeq" id="WP_073091851.1">
    <property type="nucleotide sequence ID" value="NZ_FQWY01000019.1"/>
</dbReference>
<dbReference type="GO" id="GO:0005524">
    <property type="term" value="F:ATP binding"/>
    <property type="evidence" value="ECO:0007669"/>
    <property type="project" value="UniProtKB-UniRule"/>
</dbReference>
<evidence type="ECO:0000256" key="12">
    <source>
        <dbReference type="ARBA" id="ARBA00022984"/>
    </source>
</evidence>
<evidence type="ECO:0000256" key="18">
    <source>
        <dbReference type="RuleBase" id="RU003664"/>
    </source>
</evidence>
<dbReference type="Proteomes" id="UP000242329">
    <property type="component" value="Unassembled WGS sequence"/>
</dbReference>
<comment type="catalytic activity">
    <reaction evidence="16 17 18">
        <text>UDP-N-acetyl-alpha-D-muramoyl-L-alanine + D-glutamate + ATP = UDP-N-acetyl-alpha-D-muramoyl-L-alanyl-D-glutamate + ADP + phosphate + H(+)</text>
        <dbReference type="Rhea" id="RHEA:16429"/>
        <dbReference type="ChEBI" id="CHEBI:15378"/>
        <dbReference type="ChEBI" id="CHEBI:29986"/>
        <dbReference type="ChEBI" id="CHEBI:30616"/>
        <dbReference type="ChEBI" id="CHEBI:43474"/>
        <dbReference type="ChEBI" id="CHEBI:83898"/>
        <dbReference type="ChEBI" id="CHEBI:83900"/>
        <dbReference type="ChEBI" id="CHEBI:456216"/>
        <dbReference type="EC" id="6.3.2.9"/>
    </reaction>
</comment>
<comment type="function">
    <text evidence="1 17 18">Cell wall formation. Catalyzes the addition of glutamate to the nucleotide precursor UDP-N-acetylmuramoyl-L-alanine (UMA).</text>
</comment>
<dbReference type="GO" id="GO:0051301">
    <property type="term" value="P:cell division"/>
    <property type="evidence" value="ECO:0007669"/>
    <property type="project" value="UniProtKB-KW"/>
</dbReference>
<evidence type="ECO:0000256" key="3">
    <source>
        <dbReference type="ARBA" id="ARBA00004752"/>
    </source>
</evidence>
<evidence type="ECO:0000313" key="21">
    <source>
        <dbReference type="EMBL" id="SHG94485.1"/>
    </source>
</evidence>
<name>A0A1M5NYD9_9FIRM</name>
<evidence type="ECO:0000256" key="9">
    <source>
        <dbReference type="ARBA" id="ARBA00022741"/>
    </source>
</evidence>
<evidence type="ECO:0000259" key="19">
    <source>
        <dbReference type="Pfam" id="PF02875"/>
    </source>
</evidence>
<dbReference type="Pfam" id="PF02875">
    <property type="entry name" value="Mur_ligase_C"/>
    <property type="match status" value="1"/>
</dbReference>
<keyword evidence="11 17" id="KW-0133">Cell shape</keyword>
<keyword evidence="10 17" id="KW-0067">ATP-binding</keyword>
<evidence type="ECO:0000256" key="5">
    <source>
        <dbReference type="ARBA" id="ARBA00012212"/>
    </source>
</evidence>
<dbReference type="GO" id="GO:0071555">
    <property type="term" value="P:cell wall organization"/>
    <property type="evidence" value="ECO:0007669"/>
    <property type="project" value="UniProtKB-KW"/>
</dbReference>
<evidence type="ECO:0000256" key="1">
    <source>
        <dbReference type="ARBA" id="ARBA00002734"/>
    </source>
</evidence>
<feature type="binding site" evidence="17">
    <location>
        <begin position="119"/>
        <end position="125"/>
    </location>
    <ligand>
        <name>ATP</name>
        <dbReference type="ChEBI" id="CHEBI:30616"/>
    </ligand>
</feature>
<sequence length="457" mass="49741">MIGELKGKKVLVLGMARSGLAAVEVLLKRGAKVTAADEGKSDKIGKAARILEDKGVQVLVGNYPLVKSDSFDLLVISPGIPLSIEPVQAAYKEGIPVIGELELAYNIKSPAVEIYAVTGTNGKTTTTALLEAILQKSGRNARAAGNIGIPLTSVVDRLEKGVIAAEVSSFQLETAIHFRPHISGILNITPDHLDRHKTFDAYVEAKAKIFARQKKGDFTVLNYDDNRVRNLAAKSKAKVVFFSIQNKLEEGLFIKEGNIIARFNAKENLICSTSDILLKGKHNLENVLCASTMAYLGGVSPEVIRETLTTFRGVRHRMEEVGYIEGVLYVNDSKATNPESAIKALEAYDNPVILIAGGRNKGSRFDELAQVVKKKAKSLILLGEAKEEIKRAVIKAGFSDIYEVTGLKEAVLKAKELAREGDVVLLSPACASWDMFESYEHRGDCFCSAVRELEIKN</sequence>
<evidence type="ECO:0000313" key="22">
    <source>
        <dbReference type="Proteomes" id="UP000242329"/>
    </source>
</evidence>
<evidence type="ECO:0000256" key="13">
    <source>
        <dbReference type="ARBA" id="ARBA00023316"/>
    </source>
</evidence>
<dbReference type="Gene3D" id="3.40.50.720">
    <property type="entry name" value="NAD(P)-binding Rossmann-like Domain"/>
    <property type="match status" value="1"/>
</dbReference>
<evidence type="ECO:0000256" key="4">
    <source>
        <dbReference type="ARBA" id="ARBA00010416"/>
    </source>
</evidence>
<dbReference type="SUPFAM" id="SSF53623">
    <property type="entry name" value="MurD-like peptide ligases, catalytic domain"/>
    <property type="match status" value="1"/>
</dbReference>
<dbReference type="Pfam" id="PF08245">
    <property type="entry name" value="Mur_ligase_M"/>
    <property type="match status" value="1"/>
</dbReference>
<keyword evidence="17 18" id="KW-0131">Cell cycle</keyword>
<evidence type="ECO:0000256" key="2">
    <source>
        <dbReference type="ARBA" id="ARBA00004496"/>
    </source>
</evidence>
<dbReference type="Gene3D" id="3.90.190.20">
    <property type="entry name" value="Mur ligase, C-terminal domain"/>
    <property type="match status" value="1"/>
</dbReference>
<gene>
    <name evidence="17" type="primary">murD</name>
    <name evidence="21" type="ORF">SAMN02745221_01323</name>
</gene>
<reference evidence="22" key="1">
    <citation type="submission" date="2016-11" db="EMBL/GenBank/DDBJ databases">
        <authorList>
            <person name="Varghese N."/>
            <person name="Submissions S."/>
        </authorList>
    </citation>
    <scope>NUCLEOTIDE SEQUENCE [LARGE SCALE GENOMIC DNA]</scope>
    <source>
        <strain evidence="22">DSM 11003</strain>
    </source>
</reference>
<evidence type="ECO:0000259" key="20">
    <source>
        <dbReference type="Pfam" id="PF08245"/>
    </source>
</evidence>
<evidence type="ECO:0000256" key="15">
    <source>
        <dbReference type="ARBA" id="ARBA00032324"/>
    </source>
</evidence>
<keyword evidence="22" id="KW-1185">Reference proteome</keyword>
<dbReference type="SUPFAM" id="SSF53244">
    <property type="entry name" value="MurD-like peptide ligases, peptide-binding domain"/>
    <property type="match status" value="1"/>
</dbReference>
<dbReference type="InterPro" id="IPR004101">
    <property type="entry name" value="Mur_ligase_C"/>
</dbReference>
<dbReference type="GO" id="GO:0008764">
    <property type="term" value="F:UDP-N-acetylmuramoylalanine-D-glutamate ligase activity"/>
    <property type="evidence" value="ECO:0007669"/>
    <property type="project" value="UniProtKB-UniRule"/>
</dbReference>
<dbReference type="GO" id="GO:0008360">
    <property type="term" value="P:regulation of cell shape"/>
    <property type="evidence" value="ECO:0007669"/>
    <property type="project" value="UniProtKB-KW"/>
</dbReference>
<keyword evidence="9 17" id="KW-0547">Nucleotide-binding</keyword>
<dbReference type="GO" id="GO:0009252">
    <property type="term" value="P:peptidoglycan biosynthetic process"/>
    <property type="evidence" value="ECO:0007669"/>
    <property type="project" value="UniProtKB-UniRule"/>
</dbReference>
<keyword evidence="17 18" id="KW-0132">Cell division</keyword>
<dbReference type="OrthoDB" id="9809796at2"/>
<accession>A0A1M5NYD9</accession>
<dbReference type="InterPro" id="IPR036565">
    <property type="entry name" value="Mur-like_cat_sf"/>
</dbReference>
<dbReference type="HAMAP" id="MF_00639">
    <property type="entry name" value="MurD"/>
    <property type="match status" value="1"/>
</dbReference>
<evidence type="ECO:0000256" key="7">
    <source>
        <dbReference type="ARBA" id="ARBA00022490"/>
    </source>
</evidence>
<dbReference type="UniPathway" id="UPA00219"/>
<keyword evidence="12 17" id="KW-0573">Peptidoglycan synthesis</keyword>
<evidence type="ECO:0000256" key="10">
    <source>
        <dbReference type="ARBA" id="ARBA00022840"/>
    </source>
</evidence>
<keyword evidence="13 17" id="KW-0961">Cell wall biogenesis/degradation</keyword>
<feature type="domain" description="Mur ligase central" evidence="20">
    <location>
        <begin position="117"/>
        <end position="293"/>
    </location>
</feature>
<dbReference type="STRING" id="1123382.SAMN02745221_01323"/>
<dbReference type="GO" id="GO:0005737">
    <property type="term" value="C:cytoplasm"/>
    <property type="evidence" value="ECO:0007669"/>
    <property type="project" value="UniProtKB-SubCell"/>
</dbReference>
<dbReference type="PANTHER" id="PTHR43692">
    <property type="entry name" value="UDP-N-ACETYLMURAMOYLALANINE--D-GLUTAMATE LIGASE"/>
    <property type="match status" value="1"/>
</dbReference>
<evidence type="ECO:0000256" key="8">
    <source>
        <dbReference type="ARBA" id="ARBA00022598"/>
    </source>
</evidence>
<dbReference type="InterPro" id="IPR036615">
    <property type="entry name" value="Mur_ligase_C_dom_sf"/>
</dbReference>
<dbReference type="NCBIfam" id="TIGR01087">
    <property type="entry name" value="murD"/>
    <property type="match status" value="1"/>
</dbReference>
<comment type="similarity">
    <text evidence="4 17">Belongs to the MurCDEF family.</text>
</comment>
<feature type="domain" description="Mur ligase C-terminal" evidence="19">
    <location>
        <begin position="316"/>
        <end position="430"/>
    </location>
</feature>
<dbReference type="InterPro" id="IPR005762">
    <property type="entry name" value="MurD"/>
</dbReference>
<dbReference type="Gene3D" id="3.40.1190.10">
    <property type="entry name" value="Mur-like, catalytic domain"/>
    <property type="match status" value="1"/>
</dbReference>
<protein>
    <recommendedName>
        <fullName evidence="6 17">UDP-N-acetylmuramoylalanine--D-glutamate ligase</fullName>
        <ecNumber evidence="5 17">6.3.2.9</ecNumber>
    </recommendedName>
    <alternativeName>
        <fullName evidence="15 17">D-glutamic acid-adding enzyme</fullName>
    </alternativeName>
    <alternativeName>
        <fullName evidence="14 17">UDP-N-acetylmuramoyl-L-alanyl-D-glutamate synthetase</fullName>
    </alternativeName>
</protein>
<dbReference type="EMBL" id="FQWY01000019">
    <property type="protein sequence ID" value="SHG94485.1"/>
    <property type="molecule type" value="Genomic_DNA"/>
</dbReference>
<dbReference type="SUPFAM" id="SSF51984">
    <property type="entry name" value="MurCD N-terminal domain"/>
    <property type="match status" value="1"/>
</dbReference>
<organism evidence="21 22">
    <name type="scientific">Thermosyntropha lipolytica DSM 11003</name>
    <dbReference type="NCBI Taxonomy" id="1123382"/>
    <lineage>
        <taxon>Bacteria</taxon>
        <taxon>Bacillati</taxon>
        <taxon>Bacillota</taxon>
        <taxon>Clostridia</taxon>
        <taxon>Eubacteriales</taxon>
        <taxon>Syntrophomonadaceae</taxon>
        <taxon>Thermosyntropha</taxon>
    </lineage>
</organism>
<evidence type="ECO:0000256" key="6">
    <source>
        <dbReference type="ARBA" id="ARBA00015655"/>
    </source>
</evidence>
<comment type="subcellular location">
    <subcellularLocation>
        <location evidence="2 17 18">Cytoplasm</location>
    </subcellularLocation>
</comment>
<evidence type="ECO:0000256" key="17">
    <source>
        <dbReference type="HAMAP-Rule" id="MF_00639"/>
    </source>
</evidence>
<dbReference type="EC" id="6.3.2.9" evidence="5 17"/>
<dbReference type="AlphaFoldDB" id="A0A1M5NYD9"/>
<keyword evidence="7 17" id="KW-0963">Cytoplasm</keyword>
<evidence type="ECO:0000256" key="16">
    <source>
        <dbReference type="ARBA" id="ARBA00047632"/>
    </source>
</evidence>
<evidence type="ECO:0000256" key="11">
    <source>
        <dbReference type="ARBA" id="ARBA00022960"/>
    </source>
</evidence>